<keyword evidence="3 5" id="KW-0575">Peroxidase</keyword>
<proteinExistence type="inferred from homology"/>
<accession>A0A7C2P545</accession>
<dbReference type="GO" id="GO:0008379">
    <property type="term" value="F:thioredoxin peroxidase activity"/>
    <property type="evidence" value="ECO:0007669"/>
    <property type="project" value="UniProtKB-UniRule"/>
</dbReference>
<dbReference type="CDD" id="cd03014">
    <property type="entry name" value="PRX_Atyp2cys"/>
    <property type="match status" value="1"/>
</dbReference>
<comment type="catalytic activity">
    <reaction evidence="3">
        <text>a hydroperoxide + [thioredoxin]-dithiol = an alcohol + [thioredoxin]-disulfide + H2O</text>
        <dbReference type="Rhea" id="RHEA:62620"/>
        <dbReference type="Rhea" id="RHEA-COMP:10698"/>
        <dbReference type="Rhea" id="RHEA-COMP:10700"/>
        <dbReference type="ChEBI" id="CHEBI:15377"/>
        <dbReference type="ChEBI" id="CHEBI:29950"/>
        <dbReference type="ChEBI" id="CHEBI:30879"/>
        <dbReference type="ChEBI" id="CHEBI:35924"/>
        <dbReference type="ChEBI" id="CHEBI:50058"/>
        <dbReference type="EC" id="1.11.1.24"/>
    </reaction>
</comment>
<protein>
    <recommendedName>
        <fullName evidence="3">Thiol peroxidase</fullName>
        <shortName evidence="3">Tpx</shortName>
        <ecNumber evidence="3">1.11.1.24</ecNumber>
    </recommendedName>
    <alternativeName>
        <fullName evidence="3">Peroxiredoxin tpx</fullName>
        <shortName evidence="3">Prx</shortName>
    </alternativeName>
    <alternativeName>
        <fullName evidence="3">Thioredoxin peroxidase</fullName>
    </alternativeName>
    <alternativeName>
        <fullName evidence="3">Thioredoxin-dependent peroxiredoxin</fullName>
    </alternativeName>
</protein>
<keyword evidence="3 5" id="KW-0560">Oxidoreductase</keyword>
<evidence type="ECO:0000256" key="3">
    <source>
        <dbReference type="HAMAP-Rule" id="MF_00269"/>
    </source>
</evidence>
<reference evidence="5" key="1">
    <citation type="journal article" date="2020" name="mSystems">
        <title>Genome- and Community-Level Interaction Insights into Carbon Utilization and Element Cycling Functions of Hydrothermarchaeota in Hydrothermal Sediment.</title>
        <authorList>
            <person name="Zhou Z."/>
            <person name="Liu Y."/>
            <person name="Xu W."/>
            <person name="Pan J."/>
            <person name="Luo Z.H."/>
            <person name="Li M."/>
        </authorList>
    </citation>
    <scope>NUCLEOTIDE SEQUENCE [LARGE SCALE GENOMIC DNA]</scope>
    <source>
        <strain evidence="5">SpSt-339</strain>
    </source>
</reference>
<dbReference type="InterPro" id="IPR050455">
    <property type="entry name" value="Tpx_Peroxidase_subfamily"/>
</dbReference>
<evidence type="ECO:0000259" key="4">
    <source>
        <dbReference type="PROSITE" id="PS51352"/>
    </source>
</evidence>
<keyword evidence="2 3" id="KW-0676">Redox-active center</keyword>
<dbReference type="NCBIfam" id="NF001808">
    <property type="entry name" value="PRK00522.1"/>
    <property type="match status" value="1"/>
</dbReference>
<dbReference type="EMBL" id="DSOK01000399">
    <property type="protein sequence ID" value="HEN16673.1"/>
    <property type="molecule type" value="Genomic_DNA"/>
</dbReference>
<organism evidence="5">
    <name type="scientific">Schlesneria paludicola</name>
    <dbReference type="NCBI Taxonomy" id="360056"/>
    <lineage>
        <taxon>Bacteria</taxon>
        <taxon>Pseudomonadati</taxon>
        <taxon>Planctomycetota</taxon>
        <taxon>Planctomycetia</taxon>
        <taxon>Planctomycetales</taxon>
        <taxon>Planctomycetaceae</taxon>
        <taxon>Schlesneria</taxon>
    </lineage>
</organism>
<dbReference type="EC" id="1.11.1.24" evidence="3"/>
<dbReference type="PROSITE" id="PS51352">
    <property type="entry name" value="THIOREDOXIN_2"/>
    <property type="match status" value="1"/>
</dbReference>
<comment type="miscellaneous">
    <text evidence="3">The active site is a conserved redox-active cysteine residue, the peroxidatic cysteine (C(P)), which makes the nucleophilic attack on the peroxide substrate. The peroxide oxidizes the C(P)-SH to cysteine sulfenic acid (C(P)-SOH), which then reacts with another cysteine residue, the resolving cysteine (C(R)), to form a disulfide bridge. The disulfide is subsequently reduced by an appropriate electron donor to complete the catalytic cycle. In this atypical 2-Cys peroxiredoxin, C(R) is present in the same subunit to form an intramolecular disulfide. The disulfide is subsequently reduced by thioredoxin.</text>
</comment>
<evidence type="ECO:0000313" key="5">
    <source>
        <dbReference type="EMBL" id="HEN16673.1"/>
    </source>
</evidence>
<evidence type="ECO:0000256" key="2">
    <source>
        <dbReference type="ARBA" id="ARBA00023284"/>
    </source>
</evidence>
<keyword evidence="3" id="KW-0049">Antioxidant</keyword>
<comment type="subunit">
    <text evidence="3">Homodimer.</text>
</comment>
<comment type="caution">
    <text evidence="5">The sequence shown here is derived from an EMBL/GenBank/DDBJ whole genome shotgun (WGS) entry which is preliminary data.</text>
</comment>
<evidence type="ECO:0000256" key="1">
    <source>
        <dbReference type="ARBA" id="ARBA00023157"/>
    </source>
</evidence>
<dbReference type="InterPro" id="IPR013740">
    <property type="entry name" value="Redoxin"/>
</dbReference>
<gene>
    <name evidence="3" type="primary">tpx</name>
    <name evidence="5" type="ORF">ENQ76_14530</name>
</gene>
<feature type="active site" description="Cysteine sulfenic acid (-SOH) intermediate" evidence="3">
    <location>
        <position position="63"/>
    </location>
</feature>
<dbReference type="InterPro" id="IPR002065">
    <property type="entry name" value="TPX"/>
</dbReference>
<dbReference type="Gene3D" id="3.40.30.10">
    <property type="entry name" value="Glutaredoxin"/>
    <property type="match status" value="1"/>
</dbReference>
<dbReference type="Pfam" id="PF08534">
    <property type="entry name" value="Redoxin"/>
    <property type="match status" value="1"/>
</dbReference>
<comment type="function">
    <text evidence="3">Thiol-specific peroxidase that catalyzes the reduction of hydrogen peroxide and organic hydroperoxides to water and alcohols, respectively. Plays a role in cell protection against oxidative stress by detoxifying peroxides.</text>
</comment>
<dbReference type="InterPro" id="IPR036249">
    <property type="entry name" value="Thioredoxin-like_sf"/>
</dbReference>
<feature type="domain" description="Thioredoxin" evidence="4">
    <location>
        <begin position="21"/>
        <end position="170"/>
    </location>
</feature>
<feature type="disulfide bond" description="Redox-active" evidence="3">
    <location>
        <begin position="63"/>
        <end position="97"/>
    </location>
</feature>
<dbReference type="InterPro" id="IPR013766">
    <property type="entry name" value="Thioredoxin_domain"/>
</dbReference>
<keyword evidence="1 3" id="KW-1015">Disulfide bond</keyword>
<dbReference type="PANTHER" id="PTHR43110:SF1">
    <property type="entry name" value="THIOL PEROXIDASE"/>
    <property type="match status" value="1"/>
</dbReference>
<dbReference type="HAMAP" id="MF_00269">
    <property type="entry name" value="Tpx"/>
    <property type="match status" value="1"/>
</dbReference>
<sequence length="170" mass="17940">MKRTGAVTLKGNPVDLKGRALAVGDAAPDFSLQDNGLGEVTLASSAGKTRIIATIPSLDTSVCHAETKRFNDEAKNLANTEVLVVSMDLPFGQKRWCGAEGVETVKTLSAHRCTDFGYDYGVLISGGPLDRCLTRAIFVVDGSGKIKHVEYCAEIASHPNYDAALAAAKG</sequence>
<comment type="similarity">
    <text evidence="3">Belongs to the peroxiredoxin family. Tpx subfamily.</text>
</comment>
<dbReference type="SUPFAM" id="SSF52833">
    <property type="entry name" value="Thioredoxin-like"/>
    <property type="match status" value="1"/>
</dbReference>
<dbReference type="PANTHER" id="PTHR43110">
    <property type="entry name" value="THIOL PEROXIDASE"/>
    <property type="match status" value="1"/>
</dbReference>
<dbReference type="AlphaFoldDB" id="A0A7C2P545"/>
<name>A0A7C2P545_9PLAN</name>